<dbReference type="Proteomes" id="UP001358586">
    <property type="component" value="Chromosome 2"/>
</dbReference>
<sequence>MVNVVTNLKVKSALFRGIDNLVEFTKYIRTAEGTLDGYAADAQGEGDGGDGLRRMGRRRWREWVAMHGAKAMEGMGYGARGEGDKRKGLS</sequence>
<organism evidence="1 2">
    <name type="scientific">Gossypium arboreum</name>
    <name type="common">Tree cotton</name>
    <name type="synonym">Gossypium nanking</name>
    <dbReference type="NCBI Taxonomy" id="29729"/>
    <lineage>
        <taxon>Eukaryota</taxon>
        <taxon>Viridiplantae</taxon>
        <taxon>Streptophyta</taxon>
        <taxon>Embryophyta</taxon>
        <taxon>Tracheophyta</taxon>
        <taxon>Spermatophyta</taxon>
        <taxon>Magnoliopsida</taxon>
        <taxon>eudicotyledons</taxon>
        <taxon>Gunneridae</taxon>
        <taxon>Pentapetalae</taxon>
        <taxon>rosids</taxon>
        <taxon>malvids</taxon>
        <taxon>Malvales</taxon>
        <taxon>Malvaceae</taxon>
        <taxon>Malvoideae</taxon>
        <taxon>Gossypium</taxon>
    </lineage>
</organism>
<proteinExistence type="predicted"/>
<accession>A0ABR0QS30</accession>
<evidence type="ECO:0000313" key="2">
    <source>
        <dbReference type="Proteomes" id="UP001358586"/>
    </source>
</evidence>
<name>A0ABR0QS30_GOSAR</name>
<gene>
    <name evidence="1" type="ORF">PVK06_004457</name>
</gene>
<keyword evidence="2" id="KW-1185">Reference proteome</keyword>
<evidence type="ECO:0000313" key="1">
    <source>
        <dbReference type="EMBL" id="KAK5842128.1"/>
    </source>
</evidence>
<comment type="caution">
    <text evidence="1">The sequence shown here is derived from an EMBL/GenBank/DDBJ whole genome shotgun (WGS) entry which is preliminary data.</text>
</comment>
<protein>
    <submittedName>
        <fullName evidence="1">Uncharacterized protein</fullName>
    </submittedName>
</protein>
<reference evidence="1 2" key="1">
    <citation type="submission" date="2023-03" db="EMBL/GenBank/DDBJ databases">
        <title>WGS of Gossypium arboreum.</title>
        <authorList>
            <person name="Yu D."/>
        </authorList>
    </citation>
    <scope>NUCLEOTIDE SEQUENCE [LARGE SCALE GENOMIC DNA]</scope>
    <source>
        <tissue evidence="1">Leaf</tissue>
    </source>
</reference>
<dbReference type="EMBL" id="JARKNE010000002">
    <property type="protein sequence ID" value="KAK5842128.1"/>
    <property type="molecule type" value="Genomic_DNA"/>
</dbReference>